<evidence type="ECO:0000256" key="3">
    <source>
        <dbReference type="ARBA" id="ARBA00023098"/>
    </source>
</evidence>
<organism evidence="7 8">
    <name type="scientific">Corchorus olitorius</name>
    <dbReference type="NCBI Taxonomy" id="93759"/>
    <lineage>
        <taxon>Eukaryota</taxon>
        <taxon>Viridiplantae</taxon>
        <taxon>Streptophyta</taxon>
        <taxon>Embryophyta</taxon>
        <taxon>Tracheophyta</taxon>
        <taxon>Spermatophyta</taxon>
        <taxon>Magnoliopsida</taxon>
        <taxon>eudicotyledons</taxon>
        <taxon>Gunneridae</taxon>
        <taxon>Pentapetalae</taxon>
        <taxon>rosids</taxon>
        <taxon>malvids</taxon>
        <taxon>Malvales</taxon>
        <taxon>Malvaceae</taxon>
        <taxon>Grewioideae</taxon>
        <taxon>Apeibeae</taxon>
        <taxon>Corchorus</taxon>
    </lineage>
</organism>
<keyword evidence="8" id="KW-1185">Reference proteome</keyword>
<evidence type="ECO:0000313" key="7">
    <source>
        <dbReference type="EMBL" id="OMO96217.1"/>
    </source>
</evidence>
<accession>A0A1R3JNC4</accession>
<keyword evidence="2 4" id="KW-0442">Lipid degradation</keyword>
<evidence type="ECO:0000256" key="1">
    <source>
        <dbReference type="ARBA" id="ARBA00010240"/>
    </source>
</evidence>
<evidence type="ECO:0000313" key="8">
    <source>
        <dbReference type="Proteomes" id="UP000187203"/>
    </source>
</evidence>
<gene>
    <name evidence="7" type="ORF">COLO4_15430</name>
</gene>
<comment type="function">
    <text evidence="5">Lipolytic acyl hydrolase (LAH).</text>
</comment>
<dbReference type="STRING" id="93759.A0A1R3JNC4"/>
<dbReference type="SUPFAM" id="SSF52151">
    <property type="entry name" value="FabD/lysophospholipase-like"/>
    <property type="match status" value="1"/>
</dbReference>
<feature type="short sequence motif" description="GXSXG" evidence="4">
    <location>
        <begin position="53"/>
        <end position="57"/>
    </location>
</feature>
<dbReference type="GO" id="GO:0016042">
    <property type="term" value="P:lipid catabolic process"/>
    <property type="evidence" value="ECO:0007669"/>
    <property type="project" value="UniProtKB-UniRule"/>
</dbReference>
<dbReference type="EC" id="3.1.1.-" evidence="5"/>
<protein>
    <recommendedName>
        <fullName evidence="5">Patatin</fullName>
        <ecNumber evidence="5">3.1.1.-</ecNumber>
    </recommendedName>
</protein>
<dbReference type="PANTHER" id="PTHR32176">
    <property type="entry name" value="XYLOSE ISOMERASE"/>
    <property type="match status" value="1"/>
</dbReference>
<dbReference type="Proteomes" id="UP000187203">
    <property type="component" value="Unassembled WGS sequence"/>
</dbReference>
<comment type="caution">
    <text evidence="7">The sequence shown here is derived from an EMBL/GenBank/DDBJ whole genome shotgun (WGS) entry which is preliminary data.</text>
</comment>
<keyword evidence="3 4" id="KW-0443">Lipid metabolism</keyword>
<evidence type="ECO:0000256" key="2">
    <source>
        <dbReference type="ARBA" id="ARBA00022963"/>
    </source>
</evidence>
<proteinExistence type="inferred from homology"/>
<evidence type="ECO:0000256" key="5">
    <source>
        <dbReference type="RuleBase" id="RU361262"/>
    </source>
</evidence>
<feature type="domain" description="PNPLA" evidence="6">
    <location>
        <begin position="11"/>
        <end position="257"/>
    </location>
</feature>
<evidence type="ECO:0000259" key="6">
    <source>
        <dbReference type="PROSITE" id="PS51635"/>
    </source>
</evidence>
<comment type="similarity">
    <text evidence="1 5">Belongs to the patatin family.</text>
</comment>
<dbReference type="OrthoDB" id="1658288at2759"/>
<dbReference type="EMBL" id="AWUE01015674">
    <property type="protein sequence ID" value="OMO96217.1"/>
    <property type="molecule type" value="Genomic_DNA"/>
</dbReference>
<feature type="active site" description="Proton acceptor" evidence="4">
    <location>
        <position position="244"/>
    </location>
</feature>
<dbReference type="PROSITE" id="PS51635">
    <property type="entry name" value="PNPLA"/>
    <property type="match status" value="1"/>
</dbReference>
<dbReference type="PANTHER" id="PTHR32176:SF116">
    <property type="entry name" value="PATATIN"/>
    <property type="match status" value="1"/>
</dbReference>
<dbReference type="GO" id="GO:0047372">
    <property type="term" value="F:monoacylglycerol lipase activity"/>
    <property type="evidence" value="ECO:0007669"/>
    <property type="project" value="TreeGrafter"/>
</dbReference>
<feature type="active site" description="Nucleophile" evidence="4">
    <location>
        <position position="55"/>
    </location>
</feature>
<name>A0A1R3JNC4_9ROSI</name>
<sequence length="405" mass="44397">MASEGKLTTILSIDGGGVRGLIPAAILAFLESQLQKLDGEDARIADYFDFIAGTSTGGLVTTLLSCPDPQDPQNRPFSGENIIKFYHEESPIIFPKKSTELKPSGAESKVDIAAKELVKAIMEEEGTSARLPSSDWLKWVEKIVKFLEFLMYSKYDDKPLKDVIQDKVGDRKLRETLTNVLITSFNVQLLQPKVFSSLKASRDDLEDASLVDVCLSTSAAPLYLPLHIFETTSGDKIENFYMTDGGVAANNPTLLAITEASKERNLDIMDCSNLLVLSLGTGSTKRNTHIHVTYSDWGPIEWLLQGLGDGSIPLVTDLMDASDAMVDTDSLENTEASMDDSSEQNLNNLDKIGNDLLKMPVSAVNLETGLLEPIDEKVTNEAALIDFATKLVAERNRRRQAQCST</sequence>
<dbReference type="InterPro" id="IPR002641">
    <property type="entry name" value="PNPLA_dom"/>
</dbReference>
<dbReference type="AlphaFoldDB" id="A0A1R3JNC4"/>
<comment type="domain">
    <text evidence="5">The nitrogen atoms of the two glycine residues in the GGXR motif define the oxyanion hole, and stabilize the oxyanion that forms during the nucleophilic attack by the catalytic serine during substrate cleavage.</text>
</comment>
<reference evidence="8" key="1">
    <citation type="submission" date="2013-09" db="EMBL/GenBank/DDBJ databases">
        <title>Corchorus olitorius genome sequencing.</title>
        <authorList>
            <person name="Alam M."/>
            <person name="Haque M.S."/>
            <person name="Islam M.S."/>
            <person name="Emdad E.M."/>
            <person name="Islam M.M."/>
            <person name="Ahmed B."/>
            <person name="Halim A."/>
            <person name="Hossen Q.M.M."/>
            <person name="Hossain M.Z."/>
            <person name="Ahmed R."/>
            <person name="Khan M.M."/>
            <person name="Islam R."/>
            <person name="Rashid M.M."/>
            <person name="Khan S.A."/>
            <person name="Rahman M.S."/>
            <person name="Alam M."/>
            <person name="Yahiya A.S."/>
            <person name="Khan M.S."/>
            <person name="Azam M.S."/>
            <person name="Haque T."/>
            <person name="Lashkar M.Z.H."/>
            <person name="Akhand A.I."/>
            <person name="Morshed G."/>
            <person name="Roy S."/>
            <person name="Uddin K.S."/>
            <person name="Rabeya T."/>
            <person name="Hossain A.S."/>
            <person name="Chowdhury A."/>
            <person name="Snigdha A.R."/>
            <person name="Mortoza M.S."/>
            <person name="Matin S.A."/>
            <person name="Hoque S.M.E."/>
            <person name="Islam M.K."/>
            <person name="Roy D.K."/>
            <person name="Haider R."/>
            <person name="Moosa M.M."/>
            <person name="Elias S.M."/>
            <person name="Hasan A.M."/>
            <person name="Jahan S."/>
            <person name="Shafiuddin M."/>
            <person name="Mahmood N."/>
            <person name="Shommy N.S."/>
        </authorList>
    </citation>
    <scope>NUCLEOTIDE SEQUENCE [LARGE SCALE GENOMIC DNA]</scope>
    <source>
        <strain evidence="8">cv. O-4</strain>
    </source>
</reference>
<dbReference type="GO" id="GO:0004620">
    <property type="term" value="F:phospholipase activity"/>
    <property type="evidence" value="ECO:0007669"/>
    <property type="project" value="TreeGrafter"/>
</dbReference>
<evidence type="ECO:0000256" key="4">
    <source>
        <dbReference type="PROSITE-ProRule" id="PRU01161"/>
    </source>
</evidence>
<dbReference type="Pfam" id="PF01734">
    <property type="entry name" value="Patatin"/>
    <property type="match status" value="1"/>
</dbReference>
<feature type="short sequence motif" description="GXGXXG" evidence="4">
    <location>
        <begin position="15"/>
        <end position="20"/>
    </location>
</feature>
<keyword evidence="4 5" id="KW-0378">Hydrolase</keyword>
<feature type="short sequence motif" description="DGA/G" evidence="4">
    <location>
        <begin position="244"/>
        <end position="246"/>
    </location>
</feature>
<dbReference type="Gene3D" id="3.40.1090.10">
    <property type="entry name" value="Cytosolic phospholipase A2 catalytic domain"/>
    <property type="match status" value="1"/>
</dbReference>
<dbReference type="InterPro" id="IPR016035">
    <property type="entry name" value="Acyl_Trfase/lysoPLipase"/>
</dbReference>